<protein>
    <submittedName>
        <fullName evidence="1">Uncharacterized protein</fullName>
    </submittedName>
</protein>
<feature type="non-terminal residue" evidence="1">
    <location>
        <position position="128"/>
    </location>
</feature>
<keyword evidence="2" id="KW-1185">Reference proteome</keyword>
<dbReference type="AlphaFoldDB" id="A0AAN5D7D7"/>
<sequence length="128" mass="14460">RDIDNLMAVNRRICNVATDPSMNKIKRQGGTLRIYPTSTGYAFCYSTSTEPYSSGDENNICCYEVFTRGDGHVEDKRFLGGPSAHEIDSAHSDTPIPYQFFAALSDLLRVRAVKHIEIDNVFFKNIYI</sequence>
<feature type="non-terminal residue" evidence="1">
    <location>
        <position position="1"/>
    </location>
</feature>
<name>A0AAN5D7D7_9BILA</name>
<evidence type="ECO:0000313" key="2">
    <source>
        <dbReference type="Proteomes" id="UP001328107"/>
    </source>
</evidence>
<reference evidence="2" key="1">
    <citation type="submission" date="2022-10" db="EMBL/GenBank/DDBJ databases">
        <title>Genome assembly of Pristionchus species.</title>
        <authorList>
            <person name="Yoshida K."/>
            <person name="Sommer R.J."/>
        </authorList>
    </citation>
    <scope>NUCLEOTIDE SEQUENCE [LARGE SCALE GENOMIC DNA]</scope>
    <source>
        <strain evidence="2">RS5460</strain>
    </source>
</reference>
<proteinExistence type="predicted"/>
<dbReference type="Proteomes" id="UP001328107">
    <property type="component" value="Unassembled WGS sequence"/>
</dbReference>
<organism evidence="1 2">
    <name type="scientific">Pristionchus mayeri</name>
    <dbReference type="NCBI Taxonomy" id="1317129"/>
    <lineage>
        <taxon>Eukaryota</taxon>
        <taxon>Metazoa</taxon>
        <taxon>Ecdysozoa</taxon>
        <taxon>Nematoda</taxon>
        <taxon>Chromadorea</taxon>
        <taxon>Rhabditida</taxon>
        <taxon>Rhabditina</taxon>
        <taxon>Diplogasteromorpha</taxon>
        <taxon>Diplogasteroidea</taxon>
        <taxon>Neodiplogasteridae</taxon>
        <taxon>Pristionchus</taxon>
    </lineage>
</organism>
<accession>A0AAN5D7D7</accession>
<gene>
    <name evidence="1" type="ORF">PMAYCL1PPCAC_27617</name>
</gene>
<dbReference type="EMBL" id="BTRK01000006">
    <property type="protein sequence ID" value="GMR57422.1"/>
    <property type="molecule type" value="Genomic_DNA"/>
</dbReference>
<comment type="caution">
    <text evidence="1">The sequence shown here is derived from an EMBL/GenBank/DDBJ whole genome shotgun (WGS) entry which is preliminary data.</text>
</comment>
<evidence type="ECO:0000313" key="1">
    <source>
        <dbReference type="EMBL" id="GMR57422.1"/>
    </source>
</evidence>